<evidence type="ECO:0000313" key="8">
    <source>
        <dbReference type="Proteomes" id="UP001236500"/>
    </source>
</evidence>
<dbReference type="InterPro" id="IPR005598">
    <property type="entry name" value="ATP_synth_I"/>
</dbReference>
<protein>
    <submittedName>
        <fullName evidence="7">ATP synthase subunit I</fullName>
    </submittedName>
</protein>
<evidence type="ECO:0000256" key="6">
    <source>
        <dbReference type="SAM" id="Phobius"/>
    </source>
</evidence>
<evidence type="ECO:0000256" key="1">
    <source>
        <dbReference type="ARBA" id="ARBA00004651"/>
    </source>
</evidence>
<feature type="transmembrane region" description="Helical" evidence="6">
    <location>
        <begin position="136"/>
        <end position="154"/>
    </location>
</feature>
<evidence type="ECO:0000256" key="4">
    <source>
        <dbReference type="ARBA" id="ARBA00022989"/>
    </source>
</evidence>
<accession>A0ABY8N9U1</accession>
<feature type="transmembrane region" description="Helical" evidence="6">
    <location>
        <begin position="113"/>
        <end position="130"/>
    </location>
</feature>
<organism evidence="7 8">
    <name type="scientific">Microbulbifer bruguierae</name>
    <dbReference type="NCBI Taxonomy" id="3029061"/>
    <lineage>
        <taxon>Bacteria</taxon>
        <taxon>Pseudomonadati</taxon>
        <taxon>Pseudomonadota</taxon>
        <taxon>Gammaproteobacteria</taxon>
        <taxon>Cellvibrionales</taxon>
        <taxon>Microbulbiferaceae</taxon>
        <taxon>Microbulbifer</taxon>
    </lineage>
</organism>
<dbReference type="RefSeq" id="WP_280318139.1">
    <property type="nucleotide sequence ID" value="NZ_CP118605.1"/>
</dbReference>
<keyword evidence="8" id="KW-1185">Reference proteome</keyword>
<evidence type="ECO:0000313" key="7">
    <source>
        <dbReference type="EMBL" id="WGL15372.1"/>
    </source>
</evidence>
<evidence type="ECO:0000256" key="2">
    <source>
        <dbReference type="ARBA" id="ARBA00022475"/>
    </source>
</evidence>
<keyword evidence="4 6" id="KW-1133">Transmembrane helix</keyword>
<comment type="subcellular location">
    <subcellularLocation>
        <location evidence="1">Cell membrane</location>
        <topology evidence="1">Multi-pass membrane protein</topology>
    </subcellularLocation>
</comment>
<keyword evidence="2" id="KW-1003">Cell membrane</keyword>
<reference evidence="7 8" key="1">
    <citation type="submission" date="2023-02" db="EMBL/GenBank/DDBJ databases">
        <title>Description and genomic characterization of Microbulbifer bruguierae sp. nov., isolated from the sediment of mangrove plant Bruguiera sexangula.</title>
        <authorList>
            <person name="Long M."/>
        </authorList>
    </citation>
    <scope>NUCLEOTIDE SEQUENCE [LARGE SCALE GENOMIC DNA]</scope>
    <source>
        <strain evidence="7 8">H12</strain>
    </source>
</reference>
<keyword evidence="5 6" id="KW-0472">Membrane</keyword>
<feature type="transmembrane region" description="Helical" evidence="6">
    <location>
        <begin position="62"/>
        <end position="82"/>
    </location>
</feature>
<proteinExistence type="predicted"/>
<evidence type="ECO:0000256" key="5">
    <source>
        <dbReference type="ARBA" id="ARBA00023136"/>
    </source>
</evidence>
<gene>
    <name evidence="7" type="ORF">PVT68_11395</name>
</gene>
<evidence type="ECO:0000256" key="3">
    <source>
        <dbReference type="ARBA" id="ARBA00022692"/>
    </source>
</evidence>
<keyword evidence="3 6" id="KW-0812">Transmembrane</keyword>
<name>A0ABY8N9U1_9GAMM</name>
<dbReference type="Proteomes" id="UP001236500">
    <property type="component" value="Chromosome"/>
</dbReference>
<sequence>MPVESAAPFRHNSHAQILGGDQNLAGLFPPMRNPPVIKISLIQLAVVVLVAVALDVTLGRTIALSALLGSLLCVLPNLYFGVRAFELLGPNRGKLRGARASQRAVGSFYRAETGKFAMTLVGFALVFTMVKTLNPAALFISYGLCVILQWILVARLHTTK</sequence>
<feature type="transmembrane region" description="Helical" evidence="6">
    <location>
        <begin position="36"/>
        <end position="56"/>
    </location>
</feature>
<dbReference type="EMBL" id="CP118605">
    <property type="protein sequence ID" value="WGL15372.1"/>
    <property type="molecule type" value="Genomic_DNA"/>
</dbReference>
<dbReference type="Pfam" id="PF03899">
    <property type="entry name" value="ATP-synt_I"/>
    <property type="match status" value="1"/>
</dbReference>